<keyword evidence="3" id="KW-1185">Reference proteome</keyword>
<evidence type="ECO:0000313" key="2">
    <source>
        <dbReference type="EMBL" id="CAG7734434.1"/>
    </source>
</evidence>
<feature type="compositionally biased region" description="Pro residues" evidence="1">
    <location>
        <begin position="204"/>
        <end position="213"/>
    </location>
</feature>
<reference evidence="2" key="1">
    <citation type="submission" date="2021-06" db="EMBL/GenBank/DDBJ databases">
        <authorList>
            <person name="Hodson N. C."/>
            <person name="Mongue J. A."/>
            <person name="Jaron S. K."/>
        </authorList>
    </citation>
    <scope>NUCLEOTIDE SEQUENCE</scope>
</reference>
<feature type="compositionally biased region" description="Polar residues" evidence="1">
    <location>
        <begin position="154"/>
        <end position="174"/>
    </location>
</feature>
<feature type="compositionally biased region" description="Polar residues" evidence="1">
    <location>
        <begin position="240"/>
        <end position="252"/>
    </location>
</feature>
<feature type="compositionally biased region" description="Pro residues" evidence="1">
    <location>
        <begin position="261"/>
        <end position="270"/>
    </location>
</feature>
<feature type="compositionally biased region" description="Low complexity" evidence="1">
    <location>
        <begin position="337"/>
        <end position="348"/>
    </location>
</feature>
<feature type="compositionally biased region" description="Pro residues" evidence="1">
    <location>
        <begin position="143"/>
        <end position="152"/>
    </location>
</feature>
<feature type="compositionally biased region" description="Low complexity" evidence="1">
    <location>
        <begin position="108"/>
        <end position="122"/>
    </location>
</feature>
<evidence type="ECO:0000313" key="3">
    <source>
        <dbReference type="Proteomes" id="UP000708208"/>
    </source>
</evidence>
<comment type="caution">
    <text evidence="2">The sequence shown here is derived from an EMBL/GenBank/DDBJ whole genome shotgun (WGS) entry which is preliminary data.</text>
</comment>
<dbReference type="AlphaFoldDB" id="A0A8J2P7U1"/>
<protein>
    <submittedName>
        <fullName evidence="2">Uncharacterized protein</fullName>
    </submittedName>
</protein>
<feature type="region of interest" description="Disordered" evidence="1">
    <location>
        <begin position="89"/>
        <end position="452"/>
    </location>
</feature>
<organism evidence="2 3">
    <name type="scientific">Allacma fusca</name>
    <dbReference type="NCBI Taxonomy" id="39272"/>
    <lineage>
        <taxon>Eukaryota</taxon>
        <taxon>Metazoa</taxon>
        <taxon>Ecdysozoa</taxon>
        <taxon>Arthropoda</taxon>
        <taxon>Hexapoda</taxon>
        <taxon>Collembola</taxon>
        <taxon>Symphypleona</taxon>
        <taxon>Sminthuridae</taxon>
        <taxon>Allacma</taxon>
    </lineage>
</organism>
<feature type="compositionally biased region" description="Polar residues" evidence="1">
    <location>
        <begin position="357"/>
        <end position="371"/>
    </location>
</feature>
<feature type="compositionally biased region" description="Basic residues" evidence="1">
    <location>
        <begin position="442"/>
        <end position="452"/>
    </location>
</feature>
<feature type="compositionally biased region" description="Pro residues" evidence="1">
    <location>
        <begin position="378"/>
        <end position="389"/>
    </location>
</feature>
<accession>A0A8J2P7U1</accession>
<proteinExistence type="predicted"/>
<feature type="compositionally biased region" description="Low complexity" evidence="1">
    <location>
        <begin position="218"/>
        <end position="230"/>
    </location>
</feature>
<feature type="compositionally biased region" description="Polar residues" evidence="1">
    <location>
        <begin position="89"/>
        <end position="103"/>
    </location>
</feature>
<evidence type="ECO:0000256" key="1">
    <source>
        <dbReference type="SAM" id="MobiDB-lite"/>
    </source>
</evidence>
<feature type="compositionally biased region" description="Polar residues" evidence="1">
    <location>
        <begin position="299"/>
        <end position="334"/>
    </location>
</feature>
<feature type="compositionally biased region" description="Low complexity" evidence="1">
    <location>
        <begin position="401"/>
        <end position="416"/>
    </location>
</feature>
<name>A0A8J2P7U1_9HEXA</name>
<sequence length="452" mass="47235">MKCNLLSTQYRDRNGDRMVWSNVPLPNYMVQNQNGNTRVFKNPDLYIAAKLDRNNVPIHLATAYNDRPSQGNANFAFGKNWKRLPTTIQQPPVNTGAGTTGSLMSPKGSSSRRGSIGNNIGSLMNTGTSMGRPGSPQLTQLRPPSPPRPPQTPVNTGVGSIGSSMTRKGSSSRRASLGNIFGSSMNTGTPMSRPGSPQLAQSRPPSPPQPPQTPVNTGMGSIGSSMSRKGSSPRRASIGSFMNTGTSMSRPGSPQFAQFRPPSPPRPPQTPVNTGAGSIGSSMSRIGSSSRRASLGNIFGSSMNTGTSMSRPGSPQFTQSRPPSPPQTHVNTGVGSIGSSMSPKGSSSRRASLGNIFGSSMNTGTSMSRPGSPQLAQPRPPSPPQPPQYPVNTGVGTIGYSMSQKGSSSRRSSIGSFMNTGTSGSPQSRPPSPPQSGNFMPSKKRKFSRGGA</sequence>
<gene>
    <name evidence="2" type="ORF">AFUS01_LOCUS22825</name>
</gene>
<feature type="compositionally biased region" description="Low complexity" evidence="1">
    <location>
        <begin position="275"/>
        <end position="294"/>
    </location>
</feature>
<dbReference type="Proteomes" id="UP000708208">
    <property type="component" value="Unassembled WGS sequence"/>
</dbReference>
<dbReference type="EMBL" id="CAJVCH010269459">
    <property type="protein sequence ID" value="CAG7734434.1"/>
    <property type="molecule type" value="Genomic_DNA"/>
</dbReference>
<feature type="compositionally biased region" description="Polar residues" evidence="1">
    <location>
        <begin position="181"/>
        <end position="190"/>
    </location>
</feature>